<organism evidence="1 2">
    <name type="scientific">Trichinella zimbabwensis</name>
    <dbReference type="NCBI Taxonomy" id="268475"/>
    <lineage>
        <taxon>Eukaryota</taxon>
        <taxon>Metazoa</taxon>
        <taxon>Ecdysozoa</taxon>
        <taxon>Nematoda</taxon>
        <taxon>Enoplea</taxon>
        <taxon>Dorylaimia</taxon>
        <taxon>Trichinellida</taxon>
        <taxon>Trichinellidae</taxon>
        <taxon>Trichinella</taxon>
    </lineage>
</organism>
<gene>
    <name evidence="1" type="ORF">T11_5469</name>
</gene>
<keyword evidence="2" id="KW-1185">Reference proteome</keyword>
<name>A0A0V1I8A7_9BILA</name>
<comment type="caution">
    <text evidence="1">The sequence shown here is derived from an EMBL/GenBank/DDBJ whole genome shotgun (WGS) entry which is preliminary data.</text>
</comment>
<proteinExistence type="predicted"/>
<evidence type="ECO:0000313" key="2">
    <source>
        <dbReference type="Proteomes" id="UP000055024"/>
    </source>
</evidence>
<dbReference type="EMBL" id="JYDP01000001">
    <property type="protein sequence ID" value="KRZ19081.1"/>
    <property type="molecule type" value="Genomic_DNA"/>
</dbReference>
<dbReference type="Proteomes" id="UP000055024">
    <property type="component" value="Unassembled WGS sequence"/>
</dbReference>
<reference evidence="1 2" key="1">
    <citation type="submission" date="2015-01" db="EMBL/GenBank/DDBJ databases">
        <title>Evolution of Trichinella species and genotypes.</title>
        <authorList>
            <person name="Korhonen P.K."/>
            <person name="Edoardo P."/>
            <person name="Giuseppe L.R."/>
            <person name="Gasser R.B."/>
        </authorList>
    </citation>
    <scope>NUCLEOTIDE SEQUENCE [LARGE SCALE GENOMIC DNA]</scope>
    <source>
        <strain evidence="1">ISS1029</strain>
    </source>
</reference>
<dbReference type="AlphaFoldDB" id="A0A0V1I8A7"/>
<evidence type="ECO:0000313" key="1">
    <source>
        <dbReference type="EMBL" id="KRZ19081.1"/>
    </source>
</evidence>
<protein>
    <submittedName>
        <fullName evidence="1">Uncharacterized protein</fullName>
    </submittedName>
</protein>
<sequence>MIVAEATPMHLFQEGNFQQYAVDNSATARFCFACALERLKCARVGNCPQYQCIVGESSAPDDWNAFGVNVQAGGTCSFSPKCCSKAAIRVSSSILPHCTDGTIHRNGNRPLFARSAPDLQIDNIFPQQRSHLKIP</sequence>
<accession>A0A0V1I8A7</accession>